<dbReference type="GO" id="GO:0016567">
    <property type="term" value="P:protein ubiquitination"/>
    <property type="evidence" value="ECO:0007669"/>
    <property type="project" value="TreeGrafter"/>
</dbReference>
<dbReference type="Proteomes" id="UP001153709">
    <property type="component" value="Chromosome 10"/>
</dbReference>
<proteinExistence type="predicted"/>
<dbReference type="InterPro" id="IPR052443">
    <property type="entry name" value="E3_ubiq-ligase_RNF220-like"/>
</dbReference>
<organism evidence="5 6">
    <name type="scientific">Diabrotica balteata</name>
    <name type="common">Banded cucumber beetle</name>
    <dbReference type="NCBI Taxonomy" id="107213"/>
    <lineage>
        <taxon>Eukaryota</taxon>
        <taxon>Metazoa</taxon>
        <taxon>Ecdysozoa</taxon>
        <taxon>Arthropoda</taxon>
        <taxon>Hexapoda</taxon>
        <taxon>Insecta</taxon>
        <taxon>Pterygota</taxon>
        <taxon>Neoptera</taxon>
        <taxon>Endopterygota</taxon>
        <taxon>Coleoptera</taxon>
        <taxon>Polyphaga</taxon>
        <taxon>Cucujiformia</taxon>
        <taxon>Chrysomeloidea</taxon>
        <taxon>Chrysomelidae</taxon>
        <taxon>Galerucinae</taxon>
        <taxon>Diabroticina</taxon>
        <taxon>Diabroticites</taxon>
        <taxon>Diabrotica</taxon>
    </lineage>
</organism>
<dbReference type="AlphaFoldDB" id="A0A9P0GSL8"/>
<keyword evidence="1 3" id="KW-0863">Zinc-finger</keyword>
<name>A0A9P0GSL8_DIABA</name>
<dbReference type="EMBL" id="OU898285">
    <property type="protein sequence ID" value="CAH1255943.1"/>
    <property type="molecule type" value="Genomic_DNA"/>
</dbReference>
<evidence type="ECO:0000256" key="1">
    <source>
        <dbReference type="ARBA" id="ARBA00022771"/>
    </source>
</evidence>
<gene>
    <name evidence="5" type="ORF">DIABBA_LOCUS2337</name>
</gene>
<dbReference type="OrthoDB" id="6270329at2759"/>
<feature type="domain" description="RING-type" evidence="4">
    <location>
        <begin position="303"/>
        <end position="342"/>
    </location>
</feature>
<dbReference type="PANTHER" id="PTHR13459">
    <property type="entry name" value="E3 UBIQUITIN-PROTEIN LIGASE RNF220 ISOFORM X1"/>
    <property type="match status" value="1"/>
</dbReference>
<dbReference type="Pfam" id="PF13923">
    <property type="entry name" value="zf-C3HC4_2"/>
    <property type="match status" value="1"/>
</dbReference>
<dbReference type="InterPro" id="IPR040178">
    <property type="entry name" value="RNF220_RING"/>
</dbReference>
<dbReference type="PANTHER" id="PTHR13459:SF1">
    <property type="entry name" value="E3 UBIQUITIN-PROTEIN LIGASE RNF220 ISOFORM X1"/>
    <property type="match status" value="1"/>
</dbReference>
<keyword evidence="2" id="KW-0862">Zinc</keyword>
<dbReference type="InterPro" id="IPR031824">
    <property type="entry name" value="RNF220_mid"/>
</dbReference>
<keyword evidence="6" id="KW-1185">Reference proteome</keyword>
<dbReference type="Pfam" id="PF15926">
    <property type="entry name" value="RNF220"/>
    <property type="match status" value="1"/>
</dbReference>
<evidence type="ECO:0000313" key="5">
    <source>
        <dbReference type="EMBL" id="CAH1255943.1"/>
    </source>
</evidence>
<dbReference type="CDD" id="cd16563">
    <property type="entry name" value="RING-HC_RNF220"/>
    <property type="match status" value="1"/>
</dbReference>
<dbReference type="SUPFAM" id="SSF57850">
    <property type="entry name" value="RING/U-box"/>
    <property type="match status" value="1"/>
</dbReference>
<sequence length="355" mass="40886">MKKWYIKCVQKHYLNVIKCIFIEIKMSFPKDNDTTPSSSCQSEEEVRSCRFKKRLNYPTYCPVCSVTIRDSEANLHLNSEIEKLNKLQVSKVKLLNGKNTPSSSNDSVEKNSDKNWETFQKIRLNRQSRQRTKTRKRKAEETCPVCNQEVQEDLTLHVELCLRRSEANSSESDENIDVEAFEEYDWAGQSRIRATSLLEGGVSSLGTTINMVDDDEELNVDVDDHQMYGSPEYSETDVILPCENSENQALRTAVTGVEPKKCAPHRTHLEIAETNGDPILKVLKNRIAELESRVSNKEEVFKCLICMERYRTPVISVCCWHVHCEECWLQTLGVKKLCPQCNMITSPTDLRKIYM</sequence>
<evidence type="ECO:0000259" key="4">
    <source>
        <dbReference type="PROSITE" id="PS50089"/>
    </source>
</evidence>
<dbReference type="Gene3D" id="3.30.40.10">
    <property type="entry name" value="Zinc/RING finger domain, C3HC4 (zinc finger)"/>
    <property type="match status" value="1"/>
</dbReference>
<dbReference type="InterPro" id="IPR001841">
    <property type="entry name" value="Znf_RING"/>
</dbReference>
<protein>
    <recommendedName>
        <fullName evidence="4">RING-type domain-containing protein</fullName>
    </recommendedName>
</protein>
<evidence type="ECO:0000313" key="6">
    <source>
        <dbReference type="Proteomes" id="UP001153709"/>
    </source>
</evidence>
<dbReference type="InterPro" id="IPR013083">
    <property type="entry name" value="Znf_RING/FYVE/PHD"/>
</dbReference>
<evidence type="ECO:0000256" key="2">
    <source>
        <dbReference type="ARBA" id="ARBA00022833"/>
    </source>
</evidence>
<accession>A0A9P0GSL8</accession>
<reference evidence="5" key="1">
    <citation type="submission" date="2022-01" db="EMBL/GenBank/DDBJ databases">
        <authorList>
            <person name="King R."/>
        </authorList>
    </citation>
    <scope>NUCLEOTIDE SEQUENCE</scope>
</reference>
<keyword evidence="1 3" id="KW-0479">Metal-binding</keyword>
<evidence type="ECO:0000256" key="3">
    <source>
        <dbReference type="PROSITE-ProRule" id="PRU00175"/>
    </source>
</evidence>
<dbReference type="GO" id="GO:0061630">
    <property type="term" value="F:ubiquitin protein ligase activity"/>
    <property type="evidence" value="ECO:0007669"/>
    <property type="project" value="TreeGrafter"/>
</dbReference>
<dbReference type="GO" id="GO:0008270">
    <property type="term" value="F:zinc ion binding"/>
    <property type="evidence" value="ECO:0007669"/>
    <property type="project" value="UniProtKB-KW"/>
</dbReference>
<dbReference type="PROSITE" id="PS50089">
    <property type="entry name" value="ZF_RING_2"/>
    <property type="match status" value="1"/>
</dbReference>